<dbReference type="Proteomes" id="UP001059617">
    <property type="component" value="Chromosome"/>
</dbReference>
<organism evidence="1 2">
    <name type="scientific">Dactylosporangium fulvum</name>
    <dbReference type="NCBI Taxonomy" id="53359"/>
    <lineage>
        <taxon>Bacteria</taxon>
        <taxon>Bacillati</taxon>
        <taxon>Actinomycetota</taxon>
        <taxon>Actinomycetes</taxon>
        <taxon>Micromonosporales</taxon>
        <taxon>Micromonosporaceae</taxon>
        <taxon>Dactylosporangium</taxon>
    </lineage>
</organism>
<dbReference type="EMBL" id="CP073720">
    <property type="protein sequence ID" value="UWP86505.1"/>
    <property type="molecule type" value="Genomic_DNA"/>
</dbReference>
<name>A0ABY5WAY4_9ACTN</name>
<dbReference type="InterPro" id="IPR036388">
    <property type="entry name" value="WH-like_DNA-bd_sf"/>
</dbReference>
<sequence length="352" mass="38898">MLNDRIQTSRWGILEQLWETMTADVDRVYCGTGPAGLADRHVMELVRLATTGSMSIAELARSVERVPARVEIKVGEMASLGLVAVSVPDGGGAPIVAVTELTRRLVPRLLAEWEATEAVLSELERQVPYPLRRAFADLADRLERRSFLARLSDALAPGARSVVGVPGGDAPGRRFPDGQAAPVDTAVPRPEELPRTSQWHALRLVWTQIGEDLDRAYAAIGSSEITRNTAPLVLRLHLDGPQTVQQLSAAEVRPLYKVLNDVEWLRAHGYVTTGAPDEPFGVTAAGACLVPVIDRVWTAREAVIVELERELPYPISRVAEDLWRCVEERSFHERLREKLLADPRWVAEPIQL</sequence>
<dbReference type="SUPFAM" id="SSF46785">
    <property type="entry name" value="Winged helix' DNA-binding domain"/>
    <property type="match status" value="1"/>
</dbReference>
<reference evidence="1" key="1">
    <citation type="submission" date="2021-04" db="EMBL/GenBank/DDBJ databases">
        <authorList>
            <person name="Hartkoorn R.C."/>
            <person name="Beaudoing E."/>
            <person name="Hot D."/>
        </authorList>
    </citation>
    <scope>NUCLEOTIDE SEQUENCE</scope>
    <source>
        <strain evidence="1">NRRL B-16292</strain>
    </source>
</reference>
<evidence type="ECO:0000313" key="1">
    <source>
        <dbReference type="EMBL" id="UWP86505.1"/>
    </source>
</evidence>
<protein>
    <submittedName>
        <fullName evidence="1">Uncharacterized protein</fullName>
    </submittedName>
</protein>
<evidence type="ECO:0000313" key="2">
    <source>
        <dbReference type="Proteomes" id="UP001059617"/>
    </source>
</evidence>
<reference evidence="1" key="2">
    <citation type="submission" date="2022-09" db="EMBL/GenBank/DDBJ databases">
        <title>Biosynthetic gene clusters of Dactylosporangioum fulvum.</title>
        <authorList>
            <person name="Caradec T."/>
        </authorList>
    </citation>
    <scope>NUCLEOTIDE SEQUENCE</scope>
    <source>
        <strain evidence="1">NRRL B-16292</strain>
    </source>
</reference>
<dbReference type="RefSeq" id="WP_259865744.1">
    <property type="nucleotide sequence ID" value="NZ_BAAAST010000003.1"/>
</dbReference>
<proteinExistence type="predicted"/>
<dbReference type="InterPro" id="IPR036390">
    <property type="entry name" value="WH_DNA-bd_sf"/>
</dbReference>
<gene>
    <name evidence="1" type="ORF">Dfulv_20585</name>
</gene>
<accession>A0ABY5WAY4</accession>
<dbReference type="Gene3D" id="1.10.10.10">
    <property type="entry name" value="Winged helix-like DNA-binding domain superfamily/Winged helix DNA-binding domain"/>
    <property type="match status" value="1"/>
</dbReference>
<keyword evidence="2" id="KW-1185">Reference proteome</keyword>